<dbReference type="SUPFAM" id="SSF53335">
    <property type="entry name" value="S-adenosyl-L-methionine-dependent methyltransferases"/>
    <property type="match status" value="1"/>
</dbReference>
<dbReference type="PANTHER" id="PTHR43861">
    <property type="entry name" value="TRANS-ACONITATE 2-METHYLTRANSFERASE-RELATED"/>
    <property type="match status" value="1"/>
</dbReference>
<accession>A0A4R9GKC0</accession>
<organism evidence="1 2">
    <name type="scientific">Leptospira fletcheri</name>
    <dbReference type="NCBI Taxonomy" id="2484981"/>
    <lineage>
        <taxon>Bacteria</taxon>
        <taxon>Pseudomonadati</taxon>
        <taxon>Spirochaetota</taxon>
        <taxon>Spirochaetia</taxon>
        <taxon>Leptospirales</taxon>
        <taxon>Leptospiraceae</taxon>
        <taxon>Leptospira</taxon>
    </lineage>
</organism>
<dbReference type="AlphaFoldDB" id="A0A4R9GKC0"/>
<dbReference type="Proteomes" id="UP000298458">
    <property type="component" value="Unassembled WGS sequence"/>
</dbReference>
<dbReference type="Pfam" id="PF13489">
    <property type="entry name" value="Methyltransf_23"/>
    <property type="match status" value="1"/>
</dbReference>
<dbReference type="EMBL" id="RQET01000004">
    <property type="protein sequence ID" value="TGK12573.1"/>
    <property type="molecule type" value="Genomic_DNA"/>
</dbReference>
<keyword evidence="1" id="KW-0489">Methyltransferase</keyword>
<dbReference type="OrthoDB" id="317522at2"/>
<reference evidence="1" key="1">
    <citation type="journal article" date="2019" name="PLoS Negl. Trop. Dis.">
        <title>Revisiting the worldwide diversity of Leptospira species in the environment.</title>
        <authorList>
            <person name="Vincent A.T."/>
            <person name="Schiettekatte O."/>
            <person name="Bourhy P."/>
            <person name="Veyrier F.J."/>
            <person name="Picardeau M."/>
        </authorList>
    </citation>
    <scope>NUCLEOTIDE SEQUENCE [LARGE SCALE GENOMIC DNA]</scope>
    <source>
        <strain evidence="1">SSW15</strain>
    </source>
</reference>
<keyword evidence="2" id="KW-1185">Reference proteome</keyword>
<evidence type="ECO:0000313" key="2">
    <source>
        <dbReference type="Proteomes" id="UP000298458"/>
    </source>
</evidence>
<keyword evidence="1" id="KW-0808">Transferase</keyword>
<dbReference type="InterPro" id="IPR029063">
    <property type="entry name" value="SAM-dependent_MTases_sf"/>
</dbReference>
<dbReference type="GO" id="GO:0008168">
    <property type="term" value="F:methyltransferase activity"/>
    <property type="evidence" value="ECO:0007669"/>
    <property type="project" value="UniProtKB-KW"/>
</dbReference>
<dbReference type="GO" id="GO:0032259">
    <property type="term" value="P:methylation"/>
    <property type="evidence" value="ECO:0007669"/>
    <property type="project" value="UniProtKB-KW"/>
</dbReference>
<name>A0A4R9GKC0_9LEPT</name>
<gene>
    <name evidence="1" type="ORF">EHO60_06605</name>
</gene>
<evidence type="ECO:0000313" key="1">
    <source>
        <dbReference type="EMBL" id="TGK12573.1"/>
    </source>
</evidence>
<protein>
    <submittedName>
        <fullName evidence="1">Class I SAM-dependent methyltransferase</fullName>
    </submittedName>
</protein>
<dbReference type="Gene3D" id="3.40.50.150">
    <property type="entry name" value="Vaccinia Virus protein VP39"/>
    <property type="match status" value="1"/>
</dbReference>
<dbReference type="CDD" id="cd02440">
    <property type="entry name" value="AdoMet_MTases"/>
    <property type="match status" value="1"/>
</dbReference>
<sequence length="320" mass="36372">MALAIGAKKLHEGRQFMYDAAKRYHDSFKDSKTGFFKAEYLESRSCPVCFKNNERVIFNADGGVYVKCNECGMGYLNPVFTDDSLTKFYTGNNTVQSEVVENESDFYRKIYLKGLEALTPHTKKGAILDIGCSAGSFLDLAKSNGWDTWGVELNEAEIAYTKKKGHKAFNQMLESIEFPIKFNAITLWDVFEHIKDGHKYLKLMKSLLTPDGVIFIQVPNFHSLAARVLQEKCKMFDGLEHVNLYSPVTLRTIAEKNSFELVSMNTVISEIPIVNNYVNYEDAYLGDIPHGGRVLNLIDEKLLHENYLGYKIQAVLKNMH</sequence>
<comment type="caution">
    <text evidence="1">The sequence shown here is derived from an EMBL/GenBank/DDBJ whole genome shotgun (WGS) entry which is preliminary data.</text>
</comment>
<proteinExistence type="predicted"/>